<dbReference type="PROSITE" id="PS50885">
    <property type="entry name" value="HAMP"/>
    <property type="match status" value="1"/>
</dbReference>
<evidence type="ECO:0000256" key="8">
    <source>
        <dbReference type="ARBA" id="ARBA00022729"/>
    </source>
</evidence>
<feature type="domain" description="HAMP" evidence="27">
    <location>
        <begin position="251"/>
        <end position="305"/>
    </location>
</feature>
<dbReference type="Pfam" id="PF01627">
    <property type="entry name" value="Hpt"/>
    <property type="match status" value="1"/>
</dbReference>
<comment type="subunit">
    <text evidence="17">At low DSF concentrations, interacts with RpfF.</text>
</comment>
<evidence type="ECO:0000256" key="13">
    <source>
        <dbReference type="ARBA" id="ARBA00023012"/>
    </source>
</evidence>
<dbReference type="GO" id="GO:0005524">
    <property type="term" value="F:ATP binding"/>
    <property type="evidence" value="ECO:0007669"/>
    <property type="project" value="UniProtKB-KW"/>
</dbReference>
<accession>A0A4R6R9T7</accession>
<dbReference type="InterPro" id="IPR011006">
    <property type="entry name" value="CheY-like_superfamily"/>
</dbReference>
<evidence type="ECO:0000256" key="15">
    <source>
        <dbReference type="ARBA" id="ARBA00023136"/>
    </source>
</evidence>
<feature type="transmembrane region" description="Helical" evidence="24">
    <location>
        <begin position="6"/>
        <end position="28"/>
    </location>
</feature>
<sequence>MKLRTVSRWFFVLVMAALLANFAFLLLIRTAYLSAEQAAQRRSDTLRLVSELQNEAVMLRRLVSAYTSSGAPRYLLYYYDMLAIREGRKAPPPGTDPVLYWNEVIAGLRVHALPLGAPKLSLQARMKELDFRGEERDAVTVVLQATEQLKKTEQVAFAATQGLYDPKRKAYVSDGQPDLAYATQLVHSAAYEAQSAQLARALSTLSRITDARTAAERGHASAQLDRYIVITICLDLAALPGLLLALYIVRTRVLSPIDRLGHVARRLARGDYATRSGGRHKWVEELDTLGVTLNVMAHAVQDDVNQRARAQQELREARDQAEAATRAKSMFLANMSHEIRTPMNAIVGMTHLALQTPLTEQQRDYLGKVQSASAMLLGVINDILDFSKIEAGKLTLESAPMRIDSVVNDAMMMVRQRAQDKGIALRCEFVSPELLGERGLIHGDALRLGQVLANLLSNAVKFTEHGHVTLRVRLSDWTPTEAKLHVEVEDTGIGMNEDQLQNLFSEFTQADGSTTRRYGGTGLGLSITRRLVGLMGGHIAVHSEPAQGSAFRIQMPVVPARILGTSPGASATHPAVRDERLRLDGLRVLLVEDNALNQQLANELLTRRGAQVTVAQHGQEALDLLRQPGAHHDVVLMDLQMPVMDGYQATQAIRQDPALRDTPVLAMTAHAMVEERERCLALGMQGHLSKPLDPLTLYATLSPYVPAAGASAAGPVRAAAGSAVEPGAVPGVPRSGGLRQADAQDWPEVPGLDRPASEAYFAGDVSLYRQTLHAFVNHVRELLPRLPQALQVLDRPTLVREGHTLKGLARTVGHGTLAERAQALERLGDSGSQAEVERTVALLVDAVVPLVDALERVLVPAALPQPALVPAAPDAALVQRLSRLAADSDGEALSLWQRHRIAFAGWLPPSTFARLDDALARCDFDAATRHLQELQPMTPAAQTASTSAPVQTEPTPS</sequence>
<evidence type="ECO:0000256" key="11">
    <source>
        <dbReference type="ARBA" id="ARBA00022840"/>
    </source>
</evidence>
<keyword evidence="14" id="KW-0843">Virulence</keyword>
<dbReference type="OrthoDB" id="9810730at2"/>
<dbReference type="SUPFAM" id="SSF55874">
    <property type="entry name" value="ATPase domain of HSP90 chaperone/DNA topoisomerase II/histidine kinase"/>
    <property type="match status" value="1"/>
</dbReference>
<feature type="domain" description="HPt" evidence="28">
    <location>
        <begin position="764"/>
        <end position="861"/>
    </location>
</feature>
<dbReference type="Gene3D" id="6.10.340.10">
    <property type="match status" value="1"/>
</dbReference>
<dbReference type="InterPro" id="IPR004358">
    <property type="entry name" value="Sig_transdc_His_kin-like_C"/>
</dbReference>
<keyword evidence="5 21" id="KW-0597">Phosphoprotein</keyword>
<keyword evidence="9" id="KW-0547">Nucleotide-binding</keyword>
<evidence type="ECO:0000256" key="23">
    <source>
        <dbReference type="SAM" id="MobiDB-lite"/>
    </source>
</evidence>
<dbReference type="EC" id="2.7.13.3" evidence="3"/>
<feature type="coiled-coil region" evidence="22">
    <location>
        <begin position="300"/>
        <end position="327"/>
    </location>
</feature>
<dbReference type="EMBL" id="SNXW01000005">
    <property type="protein sequence ID" value="TDP82840.1"/>
    <property type="molecule type" value="Genomic_DNA"/>
</dbReference>
<dbReference type="Proteomes" id="UP000294593">
    <property type="component" value="Unassembled WGS sequence"/>
</dbReference>
<keyword evidence="30" id="KW-1185">Reference proteome</keyword>
<dbReference type="SUPFAM" id="SSF47384">
    <property type="entry name" value="Homodimeric domain of signal transducing histidine kinase"/>
    <property type="match status" value="1"/>
</dbReference>
<evidence type="ECO:0000256" key="10">
    <source>
        <dbReference type="ARBA" id="ARBA00022777"/>
    </source>
</evidence>
<dbReference type="CDD" id="cd17546">
    <property type="entry name" value="REC_hyHK_CKI1_RcsC-like"/>
    <property type="match status" value="1"/>
</dbReference>
<dbReference type="PRINTS" id="PR00344">
    <property type="entry name" value="BCTRLSENSOR"/>
</dbReference>
<dbReference type="CDD" id="cd00088">
    <property type="entry name" value="HPT"/>
    <property type="match status" value="1"/>
</dbReference>
<evidence type="ECO:0000256" key="3">
    <source>
        <dbReference type="ARBA" id="ARBA00012438"/>
    </source>
</evidence>
<evidence type="ECO:0000256" key="22">
    <source>
        <dbReference type="SAM" id="Coils"/>
    </source>
</evidence>
<dbReference type="GO" id="GO:0005886">
    <property type="term" value="C:plasma membrane"/>
    <property type="evidence" value="ECO:0007669"/>
    <property type="project" value="UniProtKB-SubCell"/>
</dbReference>
<evidence type="ECO:0000256" key="18">
    <source>
        <dbReference type="ARBA" id="ARBA00068150"/>
    </source>
</evidence>
<dbReference type="InterPro" id="IPR036641">
    <property type="entry name" value="HPT_dom_sf"/>
</dbReference>
<keyword evidence="15 24" id="KW-0472">Membrane</keyword>
<keyword evidence="7 24" id="KW-0812">Transmembrane</keyword>
<evidence type="ECO:0000259" key="27">
    <source>
        <dbReference type="PROSITE" id="PS50885"/>
    </source>
</evidence>
<keyword evidence="10 29" id="KW-0418">Kinase</keyword>
<feature type="compositionally biased region" description="Low complexity" evidence="23">
    <location>
        <begin position="938"/>
        <end position="957"/>
    </location>
</feature>
<organism evidence="29 30">
    <name type="scientific">Aquabacterium commune</name>
    <dbReference type="NCBI Taxonomy" id="70586"/>
    <lineage>
        <taxon>Bacteria</taxon>
        <taxon>Pseudomonadati</taxon>
        <taxon>Pseudomonadota</taxon>
        <taxon>Betaproteobacteria</taxon>
        <taxon>Burkholderiales</taxon>
        <taxon>Aquabacterium</taxon>
    </lineage>
</organism>
<dbReference type="InterPro" id="IPR001789">
    <property type="entry name" value="Sig_transdc_resp-reg_receiver"/>
</dbReference>
<feature type="modified residue" description="4-aspartylphosphate" evidence="21">
    <location>
        <position position="638"/>
    </location>
</feature>
<evidence type="ECO:0000256" key="16">
    <source>
        <dbReference type="ARBA" id="ARBA00058004"/>
    </source>
</evidence>
<dbReference type="SMART" id="SM00388">
    <property type="entry name" value="HisKA"/>
    <property type="match status" value="1"/>
</dbReference>
<dbReference type="InterPro" id="IPR005467">
    <property type="entry name" value="His_kinase_dom"/>
</dbReference>
<keyword evidence="11" id="KW-0067">ATP-binding</keyword>
<evidence type="ECO:0000256" key="1">
    <source>
        <dbReference type="ARBA" id="ARBA00000085"/>
    </source>
</evidence>
<protein>
    <recommendedName>
        <fullName evidence="18">Sensory/regulatory protein RpfC</fullName>
        <ecNumber evidence="3">2.7.13.3</ecNumber>
    </recommendedName>
    <alternativeName>
        <fullName evidence="19">Virulence sensor protein BvgS</fullName>
    </alternativeName>
</protein>
<evidence type="ECO:0000256" key="12">
    <source>
        <dbReference type="ARBA" id="ARBA00022989"/>
    </source>
</evidence>
<dbReference type="InterPro" id="IPR003594">
    <property type="entry name" value="HATPase_dom"/>
</dbReference>
<evidence type="ECO:0000256" key="21">
    <source>
        <dbReference type="PROSITE-ProRule" id="PRU00169"/>
    </source>
</evidence>
<evidence type="ECO:0000256" key="19">
    <source>
        <dbReference type="ARBA" id="ARBA00070152"/>
    </source>
</evidence>
<feature type="modified residue" description="Phosphohistidine" evidence="20">
    <location>
        <position position="803"/>
    </location>
</feature>
<dbReference type="PANTHER" id="PTHR45339">
    <property type="entry name" value="HYBRID SIGNAL TRANSDUCTION HISTIDINE KINASE J"/>
    <property type="match status" value="1"/>
</dbReference>
<dbReference type="CDD" id="cd16922">
    <property type="entry name" value="HATPase_EvgS-ArcB-TorS-like"/>
    <property type="match status" value="1"/>
</dbReference>
<comment type="caution">
    <text evidence="29">The sequence shown here is derived from an EMBL/GenBank/DDBJ whole genome shotgun (WGS) entry which is preliminary data.</text>
</comment>
<evidence type="ECO:0000259" key="26">
    <source>
        <dbReference type="PROSITE" id="PS50110"/>
    </source>
</evidence>
<dbReference type="GO" id="GO:0000155">
    <property type="term" value="F:phosphorelay sensor kinase activity"/>
    <property type="evidence" value="ECO:0007669"/>
    <property type="project" value="InterPro"/>
</dbReference>
<dbReference type="Gene3D" id="1.10.287.130">
    <property type="match status" value="1"/>
</dbReference>
<dbReference type="Gene3D" id="3.30.565.10">
    <property type="entry name" value="Histidine kinase-like ATPase, C-terminal domain"/>
    <property type="match status" value="1"/>
</dbReference>
<evidence type="ECO:0000256" key="6">
    <source>
        <dbReference type="ARBA" id="ARBA00022679"/>
    </source>
</evidence>
<evidence type="ECO:0000259" key="28">
    <source>
        <dbReference type="PROSITE" id="PS50894"/>
    </source>
</evidence>
<dbReference type="Pfam" id="PF00512">
    <property type="entry name" value="HisKA"/>
    <property type="match status" value="1"/>
</dbReference>
<dbReference type="SMART" id="SM00073">
    <property type="entry name" value="HPT"/>
    <property type="match status" value="1"/>
</dbReference>
<dbReference type="CDD" id="cd00082">
    <property type="entry name" value="HisKA"/>
    <property type="match status" value="1"/>
</dbReference>
<dbReference type="Gene3D" id="1.20.120.160">
    <property type="entry name" value="HPT domain"/>
    <property type="match status" value="1"/>
</dbReference>
<evidence type="ECO:0000256" key="4">
    <source>
        <dbReference type="ARBA" id="ARBA00022475"/>
    </source>
</evidence>
<dbReference type="CDD" id="cd06225">
    <property type="entry name" value="HAMP"/>
    <property type="match status" value="1"/>
</dbReference>
<dbReference type="Gene3D" id="3.40.50.2300">
    <property type="match status" value="1"/>
</dbReference>
<name>A0A4R6R9T7_9BURK</name>
<dbReference type="SUPFAM" id="SSF52172">
    <property type="entry name" value="CheY-like"/>
    <property type="match status" value="1"/>
</dbReference>
<keyword evidence="22" id="KW-0175">Coiled coil</keyword>
<dbReference type="InterPro" id="IPR036097">
    <property type="entry name" value="HisK_dim/P_sf"/>
</dbReference>
<dbReference type="SMART" id="SM00304">
    <property type="entry name" value="HAMP"/>
    <property type="match status" value="1"/>
</dbReference>
<gene>
    <name evidence="29" type="ORF">EV672_10527</name>
</gene>
<dbReference type="PROSITE" id="PS50110">
    <property type="entry name" value="RESPONSE_REGULATORY"/>
    <property type="match status" value="1"/>
</dbReference>
<dbReference type="PANTHER" id="PTHR45339:SF1">
    <property type="entry name" value="HYBRID SIGNAL TRANSDUCTION HISTIDINE KINASE J"/>
    <property type="match status" value="1"/>
</dbReference>
<dbReference type="SMART" id="SM00387">
    <property type="entry name" value="HATPase_c"/>
    <property type="match status" value="1"/>
</dbReference>
<evidence type="ECO:0000256" key="17">
    <source>
        <dbReference type="ARBA" id="ARBA00064003"/>
    </source>
</evidence>
<evidence type="ECO:0000313" key="30">
    <source>
        <dbReference type="Proteomes" id="UP000294593"/>
    </source>
</evidence>
<dbReference type="PROSITE" id="PS50109">
    <property type="entry name" value="HIS_KIN"/>
    <property type="match status" value="1"/>
</dbReference>
<dbReference type="PROSITE" id="PS50894">
    <property type="entry name" value="HPT"/>
    <property type="match status" value="1"/>
</dbReference>
<keyword evidence="4" id="KW-1003">Cell membrane</keyword>
<dbReference type="InterPro" id="IPR036890">
    <property type="entry name" value="HATPase_C_sf"/>
</dbReference>
<dbReference type="SUPFAM" id="SSF47226">
    <property type="entry name" value="Histidine-containing phosphotransfer domain, HPT domain"/>
    <property type="match status" value="1"/>
</dbReference>
<dbReference type="AlphaFoldDB" id="A0A4R6R9T7"/>
<comment type="catalytic activity">
    <reaction evidence="1">
        <text>ATP + protein L-histidine = ADP + protein N-phospho-L-histidine.</text>
        <dbReference type="EC" id="2.7.13.3"/>
    </reaction>
</comment>
<dbReference type="SMART" id="SM00448">
    <property type="entry name" value="REC"/>
    <property type="match status" value="1"/>
</dbReference>
<dbReference type="Pfam" id="PF00072">
    <property type="entry name" value="Response_reg"/>
    <property type="match status" value="1"/>
</dbReference>
<dbReference type="Pfam" id="PF00672">
    <property type="entry name" value="HAMP"/>
    <property type="match status" value="1"/>
</dbReference>
<dbReference type="RefSeq" id="WP_133608749.1">
    <property type="nucleotide sequence ID" value="NZ_SNXW01000005.1"/>
</dbReference>
<evidence type="ECO:0000256" key="24">
    <source>
        <dbReference type="SAM" id="Phobius"/>
    </source>
</evidence>
<dbReference type="FunFam" id="1.10.287.130:FF:000002">
    <property type="entry name" value="Two-component osmosensing histidine kinase"/>
    <property type="match status" value="1"/>
</dbReference>
<evidence type="ECO:0000256" key="14">
    <source>
        <dbReference type="ARBA" id="ARBA00023026"/>
    </source>
</evidence>
<feature type="domain" description="Histidine kinase" evidence="25">
    <location>
        <begin position="334"/>
        <end position="559"/>
    </location>
</feature>
<evidence type="ECO:0000313" key="29">
    <source>
        <dbReference type="EMBL" id="TDP82840.1"/>
    </source>
</evidence>
<evidence type="ECO:0000256" key="9">
    <source>
        <dbReference type="ARBA" id="ARBA00022741"/>
    </source>
</evidence>
<dbReference type="InterPro" id="IPR003660">
    <property type="entry name" value="HAMP_dom"/>
</dbReference>
<dbReference type="FunFam" id="3.30.565.10:FF:000010">
    <property type="entry name" value="Sensor histidine kinase RcsC"/>
    <property type="match status" value="1"/>
</dbReference>
<comment type="subcellular location">
    <subcellularLocation>
        <location evidence="2">Cell membrane</location>
        <topology evidence="2">Multi-pass membrane protein</topology>
    </subcellularLocation>
</comment>
<dbReference type="InterPro" id="IPR003661">
    <property type="entry name" value="HisK_dim/P_dom"/>
</dbReference>
<evidence type="ECO:0000256" key="20">
    <source>
        <dbReference type="PROSITE-ProRule" id="PRU00110"/>
    </source>
</evidence>
<reference evidence="29 30" key="1">
    <citation type="submission" date="2019-03" db="EMBL/GenBank/DDBJ databases">
        <title>Genomic Encyclopedia of Type Strains, Phase IV (KMG-IV): sequencing the most valuable type-strain genomes for metagenomic binning, comparative biology and taxonomic classification.</title>
        <authorList>
            <person name="Goeker M."/>
        </authorList>
    </citation>
    <scope>NUCLEOTIDE SEQUENCE [LARGE SCALE GENOMIC DNA]</scope>
    <source>
        <strain evidence="29 30">DSM 11901</strain>
    </source>
</reference>
<dbReference type="InterPro" id="IPR008207">
    <property type="entry name" value="Sig_transdc_His_kin_Hpt_dom"/>
</dbReference>
<evidence type="ECO:0000259" key="25">
    <source>
        <dbReference type="PROSITE" id="PS50109"/>
    </source>
</evidence>
<evidence type="ECO:0000256" key="2">
    <source>
        <dbReference type="ARBA" id="ARBA00004651"/>
    </source>
</evidence>
<dbReference type="Pfam" id="PF02518">
    <property type="entry name" value="HATPase_c"/>
    <property type="match status" value="1"/>
</dbReference>
<keyword evidence="8" id="KW-0732">Signal</keyword>
<proteinExistence type="predicted"/>
<comment type="function">
    <text evidence="16">Member of the two-component regulatory system BvgS/BvgA. Phosphorylates BvgA via a four-step phosphorelay in response to environmental signals.</text>
</comment>
<keyword evidence="12 24" id="KW-1133">Transmembrane helix</keyword>
<keyword evidence="13" id="KW-0902">Two-component regulatory system</keyword>
<feature type="transmembrane region" description="Helical" evidence="24">
    <location>
        <begin position="227"/>
        <end position="249"/>
    </location>
</feature>
<evidence type="ECO:0000256" key="7">
    <source>
        <dbReference type="ARBA" id="ARBA00022692"/>
    </source>
</evidence>
<keyword evidence="6" id="KW-0808">Transferase</keyword>
<evidence type="ECO:0000256" key="5">
    <source>
        <dbReference type="ARBA" id="ARBA00022553"/>
    </source>
</evidence>
<feature type="region of interest" description="Disordered" evidence="23">
    <location>
        <begin position="934"/>
        <end position="957"/>
    </location>
</feature>
<feature type="domain" description="Response regulatory" evidence="26">
    <location>
        <begin position="587"/>
        <end position="705"/>
    </location>
</feature>